<accession>A0A2N5Y493</accession>
<feature type="transmembrane region" description="Helical" evidence="6">
    <location>
        <begin position="355"/>
        <end position="374"/>
    </location>
</feature>
<dbReference type="SUPFAM" id="SSF141322">
    <property type="entry name" value="NfeD domain-like"/>
    <property type="match status" value="1"/>
</dbReference>
<feature type="compositionally biased region" description="Low complexity" evidence="5">
    <location>
        <begin position="148"/>
        <end position="167"/>
    </location>
</feature>
<dbReference type="GO" id="GO:0006508">
    <property type="term" value="P:proteolysis"/>
    <property type="evidence" value="ECO:0007669"/>
    <property type="project" value="UniProtKB-KW"/>
</dbReference>
<evidence type="ECO:0000256" key="6">
    <source>
        <dbReference type="SAM" id="Phobius"/>
    </source>
</evidence>
<dbReference type="Proteomes" id="UP000234845">
    <property type="component" value="Unassembled WGS sequence"/>
</dbReference>
<dbReference type="EMBL" id="PKLZ01000003">
    <property type="protein sequence ID" value="PLW83211.1"/>
    <property type="molecule type" value="Genomic_DNA"/>
</dbReference>
<keyword evidence="10" id="KW-0378">Hydrolase</keyword>
<dbReference type="InterPro" id="IPR002810">
    <property type="entry name" value="NfeD-like_C"/>
</dbReference>
<evidence type="ECO:0000256" key="5">
    <source>
        <dbReference type="SAM" id="MobiDB-lite"/>
    </source>
</evidence>
<feature type="domain" description="NfeD integral membrane" evidence="8">
    <location>
        <begin position="286"/>
        <end position="401"/>
    </location>
</feature>
<dbReference type="PROSITE" id="PS00879">
    <property type="entry name" value="ODR_DC_2_2"/>
    <property type="match status" value="1"/>
</dbReference>
<evidence type="ECO:0000313" key="11">
    <source>
        <dbReference type="Proteomes" id="UP000234845"/>
    </source>
</evidence>
<feature type="domain" description="NfeD1b N-terminal" evidence="9">
    <location>
        <begin position="31"/>
        <end position="134"/>
    </location>
</feature>
<reference evidence="11" key="1">
    <citation type="submission" date="2017-11" db="EMBL/GenBank/DDBJ databases">
        <title>The draft genome sequence of Chromatocurvus sp. F02.</title>
        <authorList>
            <person name="Du Z.-J."/>
            <person name="Chang Y.-Q."/>
        </authorList>
    </citation>
    <scope>NUCLEOTIDE SEQUENCE [LARGE SCALE GENOMIC DNA]</scope>
    <source>
        <strain evidence="11">F02</strain>
    </source>
</reference>
<proteinExistence type="predicted"/>
<dbReference type="GO" id="GO:0016020">
    <property type="term" value="C:membrane"/>
    <property type="evidence" value="ECO:0007669"/>
    <property type="project" value="UniProtKB-SubCell"/>
</dbReference>
<dbReference type="Pfam" id="PF01957">
    <property type="entry name" value="NfeD"/>
    <property type="match status" value="1"/>
</dbReference>
<feature type="region of interest" description="Disordered" evidence="5">
    <location>
        <begin position="127"/>
        <end position="177"/>
    </location>
</feature>
<dbReference type="Gene3D" id="2.40.50.140">
    <property type="entry name" value="Nucleic acid-binding proteins"/>
    <property type="match status" value="1"/>
</dbReference>
<dbReference type="InterPro" id="IPR029045">
    <property type="entry name" value="ClpP/crotonase-like_dom_sf"/>
</dbReference>
<dbReference type="OrthoDB" id="5289056at2"/>
<protein>
    <submittedName>
        <fullName evidence="10">Serine protease</fullName>
    </submittedName>
</protein>
<feature type="transmembrane region" description="Helical" evidence="6">
    <location>
        <begin position="331"/>
        <end position="348"/>
    </location>
</feature>
<dbReference type="InterPro" id="IPR022657">
    <property type="entry name" value="De-COase2_CS"/>
</dbReference>
<keyword evidence="3 6" id="KW-1133">Transmembrane helix</keyword>
<organism evidence="10 11">
    <name type="scientific">Kineobactrum sediminis</name>
    <dbReference type="NCBI Taxonomy" id="1905677"/>
    <lineage>
        <taxon>Bacteria</taxon>
        <taxon>Pseudomonadati</taxon>
        <taxon>Pseudomonadota</taxon>
        <taxon>Gammaproteobacteria</taxon>
        <taxon>Cellvibrionales</taxon>
        <taxon>Halieaceae</taxon>
        <taxon>Kineobactrum</taxon>
    </lineage>
</organism>
<keyword evidence="11" id="KW-1185">Reference proteome</keyword>
<dbReference type="GO" id="GO:0008233">
    <property type="term" value="F:peptidase activity"/>
    <property type="evidence" value="ECO:0007669"/>
    <property type="project" value="UniProtKB-KW"/>
</dbReference>
<feature type="transmembrane region" description="Helical" evidence="6">
    <location>
        <begin position="278"/>
        <end position="300"/>
    </location>
</feature>
<dbReference type="AlphaFoldDB" id="A0A2N5Y493"/>
<dbReference type="Pfam" id="PF25145">
    <property type="entry name" value="NfeD1b_N"/>
    <property type="match status" value="1"/>
</dbReference>
<dbReference type="InterPro" id="IPR012340">
    <property type="entry name" value="NA-bd_OB-fold"/>
</dbReference>
<evidence type="ECO:0000313" key="10">
    <source>
        <dbReference type="EMBL" id="PLW83211.1"/>
    </source>
</evidence>
<evidence type="ECO:0000259" key="8">
    <source>
        <dbReference type="Pfam" id="PF24961"/>
    </source>
</evidence>
<dbReference type="Gene3D" id="3.90.226.10">
    <property type="entry name" value="2-enoyl-CoA Hydratase, Chain A, domain 1"/>
    <property type="match status" value="1"/>
</dbReference>
<evidence type="ECO:0000259" key="7">
    <source>
        <dbReference type="Pfam" id="PF01957"/>
    </source>
</evidence>
<keyword evidence="2 6" id="KW-0812">Transmembrane</keyword>
<sequence length="484" mass="50527">MRIPINRAGYVARSFLLLWGLLFSLGVSAEVWVIDIGGGIGPATADHLQRSLDKAVEADANLIVLRIDTPGGLDTAMRDMIKAILSSPIPVAGYVAPSGARAASAGTYLLYATHVAAMSPGTNIGAATPVQMGGTPEFPDFPGGEQPGGKQPSGEESSGEQPSGEEPAAAGEDESAQGALKGTAMQRKIINDAVAYIRSLAQMRGRNAEWAERAVREGVSIAAEDALELGVIELLADSVEDLLAQLDGRQVSLADETVTLRTAGQDIHYQAPDWRTGFLSVITDPNVAYVLLLVGIYGLIMEFYNPGVGLPGIVGAVSLLIAMYALQMLPVSYAGIGLILLGVALMVTEAFAPSFGVLGLGGATAFLIGSVMLMDTSLPAFQIALPIIVALTVFSVGLLVFALGLLMKARHASLVSGVEYLIGRTGKVARVDDNHAWVLLDGELWQARADTPLEVDDEVTVTAIDGLTAEVRKQAAGKQPGDAT</sequence>
<dbReference type="SUPFAM" id="SSF52096">
    <property type="entry name" value="ClpP/crotonase"/>
    <property type="match status" value="1"/>
</dbReference>
<keyword evidence="10" id="KW-0645">Protease</keyword>
<dbReference type="PANTHER" id="PTHR33507:SF4">
    <property type="entry name" value="NODULATION COMPETITIVENESS PROTEIN NFED"/>
    <property type="match status" value="1"/>
</dbReference>
<dbReference type="RefSeq" id="WP_101520812.1">
    <property type="nucleotide sequence ID" value="NZ_PKLZ01000003.1"/>
</dbReference>
<evidence type="ECO:0000256" key="2">
    <source>
        <dbReference type="ARBA" id="ARBA00022692"/>
    </source>
</evidence>
<dbReference type="InterPro" id="IPR056739">
    <property type="entry name" value="NfeD_membrane"/>
</dbReference>
<dbReference type="InterPro" id="IPR056738">
    <property type="entry name" value="NfeD1b_N"/>
</dbReference>
<evidence type="ECO:0000259" key="9">
    <source>
        <dbReference type="Pfam" id="PF25145"/>
    </source>
</evidence>
<feature type="transmembrane region" description="Helical" evidence="6">
    <location>
        <begin position="307"/>
        <end position="325"/>
    </location>
</feature>
<feature type="domain" description="NfeD-like C-terminal" evidence="7">
    <location>
        <begin position="419"/>
        <end position="473"/>
    </location>
</feature>
<feature type="transmembrane region" description="Helical" evidence="6">
    <location>
        <begin position="380"/>
        <end position="406"/>
    </location>
</feature>
<evidence type="ECO:0000256" key="3">
    <source>
        <dbReference type="ARBA" id="ARBA00022989"/>
    </source>
</evidence>
<dbReference type="PANTHER" id="PTHR33507">
    <property type="entry name" value="INNER MEMBRANE PROTEIN YBBJ"/>
    <property type="match status" value="1"/>
</dbReference>
<keyword evidence="4 6" id="KW-0472">Membrane</keyword>
<gene>
    <name evidence="10" type="ORF">CWI75_07300</name>
</gene>
<evidence type="ECO:0000256" key="4">
    <source>
        <dbReference type="ARBA" id="ARBA00023136"/>
    </source>
</evidence>
<name>A0A2N5Y493_9GAMM</name>
<comment type="caution">
    <text evidence="10">The sequence shown here is derived from an EMBL/GenBank/DDBJ whole genome shotgun (WGS) entry which is preliminary data.</text>
</comment>
<evidence type="ECO:0000256" key="1">
    <source>
        <dbReference type="ARBA" id="ARBA00004141"/>
    </source>
</evidence>
<dbReference type="CDD" id="cd07020">
    <property type="entry name" value="Clp_protease_NfeD_1"/>
    <property type="match status" value="1"/>
</dbReference>
<dbReference type="Pfam" id="PF24961">
    <property type="entry name" value="NfeD_membrane"/>
    <property type="match status" value="1"/>
</dbReference>
<comment type="subcellular location">
    <subcellularLocation>
        <location evidence="1">Membrane</location>
        <topology evidence="1">Multi-pass membrane protein</topology>
    </subcellularLocation>
</comment>
<dbReference type="InterPro" id="IPR052165">
    <property type="entry name" value="Membrane_assoc_protease"/>
</dbReference>